<dbReference type="Gene3D" id="1.10.3720.10">
    <property type="entry name" value="MetI-like"/>
    <property type="match status" value="2"/>
</dbReference>
<dbReference type="InterPro" id="IPR035906">
    <property type="entry name" value="MetI-like_sf"/>
</dbReference>
<dbReference type="EMBL" id="VKHS01000050">
    <property type="protein sequence ID" value="MBB0228758.1"/>
    <property type="molecule type" value="Genomic_DNA"/>
</dbReference>
<comment type="subcellular location">
    <subcellularLocation>
        <location evidence="7">Cell membrane</location>
        <topology evidence="7">Multi-pass membrane protein</topology>
    </subcellularLocation>
    <subcellularLocation>
        <location evidence="1">Membrane</location>
        <topology evidence="1">Multi-pass membrane protein</topology>
    </subcellularLocation>
</comment>
<feature type="transmembrane region" description="Helical" evidence="7">
    <location>
        <begin position="347"/>
        <end position="364"/>
    </location>
</feature>
<dbReference type="Proteomes" id="UP000530234">
    <property type="component" value="Unassembled WGS sequence"/>
</dbReference>
<protein>
    <submittedName>
        <fullName evidence="10">ABC transporter permease subunit</fullName>
    </submittedName>
</protein>
<feature type="transmembrane region" description="Helical" evidence="7">
    <location>
        <begin position="645"/>
        <end position="665"/>
    </location>
</feature>
<feature type="transmembrane region" description="Helical" evidence="7">
    <location>
        <begin position="315"/>
        <end position="335"/>
    </location>
</feature>
<feature type="transmembrane region" description="Helical" evidence="7">
    <location>
        <begin position="193"/>
        <end position="216"/>
    </location>
</feature>
<evidence type="ECO:0000313" key="10">
    <source>
        <dbReference type="EMBL" id="MBB0228758.1"/>
    </source>
</evidence>
<keyword evidence="6 7" id="KW-0472">Membrane</keyword>
<feature type="region of interest" description="Disordered" evidence="8">
    <location>
        <begin position="1"/>
        <end position="57"/>
    </location>
</feature>
<dbReference type="AlphaFoldDB" id="A0A7W3XVF6"/>
<evidence type="ECO:0000256" key="3">
    <source>
        <dbReference type="ARBA" id="ARBA00022475"/>
    </source>
</evidence>
<feature type="domain" description="ABC transmembrane type-1" evidence="9">
    <location>
        <begin position="519"/>
        <end position="698"/>
    </location>
</feature>
<dbReference type="GO" id="GO:0005275">
    <property type="term" value="F:amine transmembrane transporter activity"/>
    <property type="evidence" value="ECO:0007669"/>
    <property type="project" value="TreeGrafter"/>
</dbReference>
<feature type="transmembrane region" description="Helical" evidence="7">
    <location>
        <begin position="141"/>
        <end position="160"/>
    </location>
</feature>
<evidence type="ECO:0000256" key="1">
    <source>
        <dbReference type="ARBA" id="ARBA00004141"/>
    </source>
</evidence>
<dbReference type="SUPFAM" id="SSF161098">
    <property type="entry name" value="MetI-like"/>
    <property type="match status" value="2"/>
</dbReference>
<gene>
    <name evidence="10" type="ORF">FOE67_04330</name>
</gene>
<keyword evidence="2 7" id="KW-0813">Transport</keyword>
<dbReference type="GO" id="GO:0015871">
    <property type="term" value="P:choline transport"/>
    <property type="evidence" value="ECO:0007669"/>
    <property type="project" value="TreeGrafter"/>
</dbReference>
<dbReference type="GO" id="GO:0043190">
    <property type="term" value="C:ATP-binding cassette (ABC) transporter complex"/>
    <property type="evidence" value="ECO:0007669"/>
    <property type="project" value="TreeGrafter"/>
</dbReference>
<evidence type="ECO:0000256" key="8">
    <source>
        <dbReference type="SAM" id="MobiDB-lite"/>
    </source>
</evidence>
<dbReference type="PROSITE" id="PS50928">
    <property type="entry name" value="ABC_TM1"/>
    <property type="match status" value="2"/>
</dbReference>
<feature type="transmembrane region" description="Helical" evidence="7">
    <location>
        <begin position="474"/>
        <end position="493"/>
    </location>
</feature>
<feature type="transmembrane region" description="Helical" evidence="7">
    <location>
        <begin position="677"/>
        <end position="694"/>
    </location>
</feature>
<accession>A0A7W3XVF6</accession>
<dbReference type="Pfam" id="PF00528">
    <property type="entry name" value="BPD_transp_1"/>
    <property type="match status" value="2"/>
</dbReference>
<organism evidence="10 11">
    <name type="scientific">Streptomyces calidiresistens</name>
    <dbReference type="NCBI Taxonomy" id="1485586"/>
    <lineage>
        <taxon>Bacteria</taxon>
        <taxon>Bacillati</taxon>
        <taxon>Actinomycetota</taxon>
        <taxon>Actinomycetes</taxon>
        <taxon>Kitasatosporales</taxon>
        <taxon>Streptomycetaceae</taxon>
        <taxon>Streptomyces</taxon>
    </lineage>
</organism>
<feature type="domain" description="ABC transmembrane type-1" evidence="9">
    <location>
        <begin position="189"/>
        <end position="368"/>
    </location>
</feature>
<dbReference type="RefSeq" id="WP_182660586.1">
    <property type="nucleotide sequence ID" value="NZ_VKHS01000050.1"/>
</dbReference>
<feature type="transmembrane region" description="Helical" evidence="7">
    <location>
        <begin position="166"/>
        <end position="186"/>
    </location>
</feature>
<comment type="caution">
    <text evidence="10">The sequence shown here is derived from an EMBL/GenBank/DDBJ whole genome shotgun (WGS) entry which is preliminary data.</text>
</comment>
<feature type="transmembrane region" description="Helical" evidence="7">
    <location>
        <begin position="567"/>
        <end position="593"/>
    </location>
</feature>
<sequence length="713" mass="73877">MSATTTPPHPPRAGDGDSAREGGADGDPATGPTGTGPTGTGTDPAGPGKPGNGPLGAFSRLRGPRGLLALALTVALLGALVTADAAWPESWAIDAKTPLDELNRWLILNRDSHPLFLYFLLHLSNNINAAVDAVAGFLDALGWIGVTAGALLGAWAAAGGGASRRALSTAGTALLTFGVIGLLGMWNPAMLTLALMIVAVSLSAALGLLLGLAAGLSDRAERVLRPVFDTMQVLPAFAYLLPFVLLFGIGTAPALFATVIYATPPMARLTSLGLRHADPAALEASRSLGASGWQRLLTARLPLARGRMLLGLNQTIMMALSMVVIASIIGAGGLGDRVFNGLTTQNVGNALTAGVCIVLIAVWLDRTTAAAGDRLEHPEAAAGDTPRGSLGRLLRGPGAGLLALAGVLLGWIVGRLALGWGDWPREWTVTISRPVNTAVDWIVDTFGSGVPVLGGTLTWAENFTLWVLNPLRDALYATPWWAVLLVVGVLGWLAGRWRSALTAVGSLAVIGLLGLWTKSLNTLSQVIAALLVTLLLGVAIGVLAARNRLVERLLRPWLDVMQTMPQFIYLIPVIALFGVGRIAAIGAAVIYALPAVIRITTQGVRQVDPTVVEASRSMGASAWQQLWQVQLPLARPQLLLAVNQGVVLVLAVVVVGGLVGGGALGFDTVYGLQRGDLGVGLPAGAAIVCLGLLLDRITQPTRRPDTPARPGGH</sequence>
<dbReference type="GO" id="GO:0015226">
    <property type="term" value="F:carnitine transmembrane transporter activity"/>
    <property type="evidence" value="ECO:0007669"/>
    <property type="project" value="TreeGrafter"/>
</dbReference>
<feature type="transmembrane region" description="Helical" evidence="7">
    <location>
        <begin position="500"/>
        <end position="517"/>
    </location>
</feature>
<comment type="similarity">
    <text evidence="7">Belongs to the binding-protein-dependent transport system permease family.</text>
</comment>
<evidence type="ECO:0000256" key="5">
    <source>
        <dbReference type="ARBA" id="ARBA00022989"/>
    </source>
</evidence>
<feature type="transmembrane region" description="Helical" evidence="7">
    <location>
        <begin position="236"/>
        <end position="262"/>
    </location>
</feature>
<evidence type="ECO:0000256" key="4">
    <source>
        <dbReference type="ARBA" id="ARBA00022692"/>
    </source>
</evidence>
<dbReference type="PANTHER" id="PTHR47737:SF1">
    <property type="entry name" value="GLYCINE BETAINE_PROLINE BETAINE TRANSPORT SYSTEM PERMEASE PROTEIN PROW"/>
    <property type="match status" value="1"/>
</dbReference>
<reference evidence="11" key="1">
    <citation type="submission" date="2019-10" db="EMBL/GenBank/DDBJ databases">
        <title>Streptomyces sp. nov., a novel actinobacterium isolated from alkaline environment.</title>
        <authorList>
            <person name="Golinska P."/>
        </authorList>
    </citation>
    <scope>NUCLEOTIDE SEQUENCE [LARGE SCALE GENOMIC DNA]</scope>
    <source>
        <strain evidence="11">DSM 42108</strain>
    </source>
</reference>
<evidence type="ECO:0000259" key="9">
    <source>
        <dbReference type="PROSITE" id="PS50928"/>
    </source>
</evidence>
<dbReference type="InterPro" id="IPR000515">
    <property type="entry name" value="MetI-like"/>
</dbReference>
<dbReference type="GO" id="GO:0031460">
    <property type="term" value="P:glycine betaine transport"/>
    <property type="evidence" value="ECO:0007669"/>
    <property type="project" value="TreeGrafter"/>
</dbReference>
<dbReference type="CDD" id="cd06261">
    <property type="entry name" value="TM_PBP2"/>
    <property type="match status" value="2"/>
</dbReference>
<evidence type="ECO:0000256" key="2">
    <source>
        <dbReference type="ARBA" id="ARBA00022448"/>
    </source>
</evidence>
<evidence type="ECO:0000256" key="6">
    <source>
        <dbReference type="ARBA" id="ARBA00023136"/>
    </source>
</evidence>
<name>A0A7W3XVF6_9ACTN</name>
<keyword evidence="3" id="KW-1003">Cell membrane</keyword>
<proteinExistence type="inferred from homology"/>
<evidence type="ECO:0000313" key="11">
    <source>
        <dbReference type="Proteomes" id="UP000530234"/>
    </source>
</evidence>
<feature type="transmembrane region" description="Helical" evidence="7">
    <location>
        <begin position="399"/>
        <end position="418"/>
    </location>
</feature>
<keyword evidence="4 7" id="KW-0812">Transmembrane</keyword>
<keyword evidence="11" id="KW-1185">Reference proteome</keyword>
<feature type="compositionally biased region" description="Basic and acidic residues" evidence="8">
    <location>
        <begin position="12"/>
        <end position="23"/>
    </location>
</feature>
<dbReference type="FunFam" id="1.10.3720.10:FF:000001">
    <property type="entry name" value="Glycine betaine ABC transporter, permease"/>
    <property type="match status" value="2"/>
</dbReference>
<evidence type="ECO:0000256" key="7">
    <source>
        <dbReference type="RuleBase" id="RU363032"/>
    </source>
</evidence>
<feature type="transmembrane region" description="Helical" evidence="7">
    <location>
        <begin position="67"/>
        <end position="87"/>
    </location>
</feature>
<keyword evidence="5 7" id="KW-1133">Transmembrane helix</keyword>
<feature type="transmembrane region" description="Helical" evidence="7">
    <location>
        <begin position="523"/>
        <end position="546"/>
    </location>
</feature>
<dbReference type="PANTHER" id="PTHR47737">
    <property type="entry name" value="GLYCINE BETAINE/PROLINE BETAINE TRANSPORT SYSTEM PERMEASE PROTEIN PROW"/>
    <property type="match status" value="1"/>
</dbReference>